<keyword evidence="3" id="KW-1185">Reference proteome</keyword>
<dbReference type="Pfam" id="PF18701">
    <property type="entry name" value="DUF5641"/>
    <property type="match status" value="1"/>
</dbReference>
<dbReference type="PANTHER" id="PTHR47331">
    <property type="entry name" value="PHD-TYPE DOMAIN-CONTAINING PROTEIN"/>
    <property type="match status" value="1"/>
</dbReference>
<sequence length="127" mass="14917">MRNSFTDVTDLELCDFAKFQKRVKFRAKFWKHLRQRFRKEYPGLLVQKSHKTSRAIKVGEIVLIKNPNKEILYCPLGKVMELIPGRDGKVRTLKLICNKSEIIRPIQKVFPLEIQSVETEDDVPFVT</sequence>
<protein>
    <submittedName>
        <fullName evidence="2">DUF5641 domain-containing protein</fullName>
    </submittedName>
</protein>
<evidence type="ECO:0000313" key="2">
    <source>
        <dbReference type="EMBL" id="GFR15926.1"/>
    </source>
</evidence>
<feature type="domain" description="DUF5641" evidence="1">
    <location>
        <begin position="18"/>
        <end position="112"/>
    </location>
</feature>
<dbReference type="OrthoDB" id="6433784at2759"/>
<accession>A0A8X6LMA5</accession>
<evidence type="ECO:0000313" key="3">
    <source>
        <dbReference type="Proteomes" id="UP000887116"/>
    </source>
</evidence>
<dbReference type="EMBL" id="BMAO01037191">
    <property type="protein sequence ID" value="GFR15926.1"/>
    <property type="molecule type" value="Genomic_DNA"/>
</dbReference>
<name>A0A8X6LMA5_TRICU</name>
<dbReference type="Proteomes" id="UP000887116">
    <property type="component" value="Unassembled WGS sequence"/>
</dbReference>
<proteinExistence type="predicted"/>
<organism evidence="2 3">
    <name type="scientific">Trichonephila clavata</name>
    <name type="common">Joro spider</name>
    <name type="synonym">Nephila clavata</name>
    <dbReference type="NCBI Taxonomy" id="2740835"/>
    <lineage>
        <taxon>Eukaryota</taxon>
        <taxon>Metazoa</taxon>
        <taxon>Ecdysozoa</taxon>
        <taxon>Arthropoda</taxon>
        <taxon>Chelicerata</taxon>
        <taxon>Arachnida</taxon>
        <taxon>Araneae</taxon>
        <taxon>Araneomorphae</taxon>
        <taxon>Entelegynae</taxon>
        <taxon>Araneoidea</taxon>
        <taxon>Nephilidae</taxon>
        <taxon>Trichonephila</taxon>
    </lineage>
</organism>
<dbReference type="AlphaFoldDB" id="A0A8X6LMA5"/>
<dbReference type="InterPro" id="IPR040676">
    <property type="entry name" value="DUF5641"/>
</dbReference>
<comment type="caution">
    <text evidence="2">The sequence shown here is derived from an EMBL/GenBank/DDBJ whole genome shotgun (WGS) entry which is preliminary data.</text>
</comment>
<reference evidence="2" key="1">
    <citation type="submission" date="2020-07" db="EMBL/GenBank/DDBJ databases">
        <title>Multicomponent nature underlies the extraordinary mechanical properties of spider dragline silk.</title>
        <authorList>
            <person name="Kono N."/>
            <person name="Nakamura H."/>
            <person name="Mori M."/>
            <person name="Yoshida Y."/>
            <person name="Ohtoshi R."/>
            <person name="Malay A.D."/>
            <person name="Moran D.A.P."/>
            <person name="Tomita M."/>
            <person name="Numata K."/>
            <person name="Arakawa K."/>
        </authorList>
    </citation>
    <scope>NUCLEOTIDE SEQUENCE</scope>
</reference>
<evidence type="ECO:0000259" key="1">
    <source>
        <dbReference type="Pfam" id="PF18701"/>
    </source>
</evidence>
<dbReference type="PANTHER" id="PTHR47331:SF5">
    <property type="entry name" value="RIBONUCLEASE H"/>
    <property type="match status" value="1"/>
</dbReference>
<gene>
    <name evidence="2" type="primary">AVEN_174868_1</name>
    <name evidence="2" type="ORF">TNCT_610361</name>
</gene>